<name>J0WPN5_AURST</name>
<evidence type="ECO:0000313" key="1">
    <source>
        <dbReference type="EMBL" id="EJD33842.1"/>
    </source>
</evidence>
<gene>
    <name evidence="1" type="ORF">AURDEDRAFT_177087</name>
</gene>
<dbReference type="EMBL" id="JH688069">
    <property type="protein sequence ID" value="EJD33842.1"/>
    <property type="molecule type" value="Genomic_DNA"/>
</dbReference>
<sequence length="315" mass="34597">MTLSRIRGDWAPIIPKLVESPAPVHDPAFDFTCVTNRNLILDICAVNASKPVNFDLARALVHELNVRVHEGLARFFPNPAEFMHILATTNAVVSGSWLLAFLLSPESWQPKDLDVFVPRGPPGQVIEHYLQLMGYVCTRSFDGISAMYIGDENAMQRVSYVNTWTNDALGVSVDIAISVTDFAVDVIRGFHSTIVMNMLSASHIIIMFPDLTLRNVGYAVPSMTPAVRAKYTDRGFDLVSSNDHLDGPCGLACPSLVRSAFHPKTTVIAPIDSRFLTLRPAVTPLAKYWSAPVSCVNPKCINNVFVKMGGKPVED</sequence>
<dbReference type="AlphaFoldDB" id="J0WPN5"/>
<dbReference type="Proteomes" id="UP000006514">
    <property type="component" value="Unassembled WGS sequence"/>
</dbReference>
<dbReference type="KEGG" id="adl:AURDEDRAFT_177087"/>
<organism evidence="1 2">
    <name type="scientific">Auricularia subglabra (strain TFB-10046 / SS5)</name>
    <name type="common">White-rot fungus</name>
    <name type="synonym">Auricularia delicata (strain TFB10046)</name>
    <dbReference type="NCBI Taxonomy" id="717982"/>
    <lineage>
        <taxon>Eukaryota</taxon>
        <taxon>Fungi</taxon>
        <taxon>Dikarya</taxon>
        <taxon>Basidiomycota</taxon>
        <taxon>Agaricomycotina</taxon>
        <taxon>Agaricomycetes</taxon>
        <taxon>Auriculariales</taxon>
        <taxon>Auriculariaceae</taxon>
        <taxon>Auricularia</taxon>
    </lineage>
</organism>
<evidence type="ECO:0000313" key="2">
    <source>
        <dbReference type="Proteomes" id="UP000006514"/>
    </source>
</evidence>
<dbReference type="eggNOG" id="ENOG502R174">
    <property type="taxonomic scope" value="Eukaryota"/>
</dbReference>
<accession>J0WPN5</accession>
<proteinExistence type="predicted"/>
<keyword evidence="2" id="KW-1185">Reference proteome</keyword>
<dbReference type="InParanoid" id="J0WPN5"/>
<protein>
    <submittedName>
        <fullName evidence="1">Uncharacterized protein</fullName>
    </submittedName>
</protein>
<reference evidence="2" key="1">
    <citation type="journal article" date="2012" name="Science">
        <title>The Paleozoic origin of enzymatic lignin decomposition reconstructed from 31 fungal genomes.</title>
        <authorList>
            <person name="Floudas D."/>
            <person name="Binder M."/>
            <person name="Riley R."/>
            <person name="Barry K."/>
            <person name="Blanchette R.A."/>
            <person name="Henrissat B."/>
            <person name="Martinez A.T."/>
            <person name="Otillar R."/>
            <person name="Spatafora J.W."/>
            <person name="Yadav J.S."/>
            <person name="Aerts A."/>
            <person name="Benoit I."/>
            <person name="Boyd A."/>
            <person name="Carlson A."/>
            <person name="Copeland A."/>
            <person name="Coutinho P.M."/>
            <person name="de Vries R.P."/>
            <person name="Ferreira P."/>
            <person name="Findley K."/>
            <person name="Foster B."/>
            <person name="Gaskell J."/>
            <person name="Glotzer D."/>
            <person name="Gorecki P."/>
            <person name="Heitman J."/>
            <person name="Hesse C."/>
            <person name="Hori C."/>
            <person name="Igarashi K."/>
            <person name="Jurgens J.A."/>
            <person name="Kallen N."/>
            <person name="Kersten P."/>
            <person name="Kohler A."/>
            <person name="Kuees U."/>
            <person name="Kumar T.K.A."/>
            <person name="Kuo A."/>
            <person name="LaButti K."/>
            <person name="Larrondo L.F."/>
            <person name="Lindquist E."/>
            <person name="Ling A."/>
            <person name="Lombard V."/>
            <person name="Lucas S."/>
            <person name="Lundell T."/>
            <person name="Martin R."/>
            <person name="McLaughlin D.J."/>
            <person name="Morgenstern I."/>
            <person name="Morin E."/>
            <person name="Murat C."/>
            <person name="Nagy L.G."/>
            <person name="Nolan M."/>
            <person name="Ohm R.A."/>
            <person name="Patyshakuliyeva A."/>
            <person name="Rokas A."/>
            <person name="Ruiz-Duenas F.J."/>
            <person name="Sabat G."/>
            <person name="Salamov A."/>
            <person name="Samejima M."/>
            <person name="Schmutz J."/>
            <person name="Slot J.C."/>
            <person name="St John F."/>
            <person name="Stenlid J."/>
            <person name="Sun H."/>
            <person name="Sun S."/>
            <person name="Syed K."/>
            <person name="Tsang A."/>
            <person name="Wiebenga A."/>
            <person name="Young D."/>
            <person name="Pisabarro A."/>
            <person name="Eastwood D.C."/>
            <person name="Martin F."/>
            <person name="Cullen D."/>
            <person name="Grigoriev I.V."/>
            <person name="Hibbett D.S."/>
        </authorList>
    </citation>
    <scope>NUCLEOTIDE SEQUENCE [LARGE SCALE GENOMIC DNA]</scope>
    <source>
        <strain evidence="2">TFB10046</strain>
    </source>
</reference>
<dbReference type="OrthoDB" id="3270380at2759"/>